<gene>
    <name evidence="7" type="ORF">FLB61_05215</name>
</gene>
<evidence type="ECO:0000256" key="1">
    <source>
        <dbReference type="ARBA" id="ARBA00004651"/>
    </source>
</evidence>
<keyword evidence="5 6" id="KW-0472">Membrane</keyword>
<feature type="transmembrane region" description="Helical" evidence="6">
    <location>
        <begin position="30"/>
        <end position="46"/>
    </location>
</feature>
<keyword evidence="4 6" id="KW-1133">Transmembrane helix</keyword>
<comment type="caution">
    <text evidence="7">The sequence shown here is derived from an EMBL/GenBank/DDBJ whole genome shotgun (WGS) entry which is preliminary data.</text>
</comment>
<evidence type="ECO:0000256" key="3">
    <source>
        <dbReference type="ARBA" id="ARBA00022692"/>
    </source>
</evidence>
<keyword evidence="2" id="KW-1003">Cell membrane</keyword>
<dbReference type="EMBL" id="VIRV01000005">
    <property type="protein sequence ID" value="MBY0758492.1"/>
    <property type="molecule type" value="Genomic_DNA"/>
</dbReference>
<dbReference type="InterPro" id="IPR005538">
    <property type="entry name" value="LrgA/CidA"/>
</dbReference>
<evidence type="ECO:0000256" key="2">
    <source>
        <dbReference type="ARBA" id="ARBA00022475"/>
    </source>
</evidence>
<dbReference type="Proteomes" id="UP000779049">
    <property type="component" value="Unassembled WGS sequence"/>
</dbReference>
<evidence type="ECO:0000256" key="5">
    <source>
        <dbReference type="ARBA" id="ARBA00023136"/>
    </source>
</evidence>
<dbReference type="PANTHER" id="PTHR33931:SF2">
    <property type="entry name" value="HOLIN-LIKE PROTEIN CIDA"/>
    <property type="match status" value="1"/>
</dbReference>
<evidence type="ECO:0000256" key="4">
    <source>
        <dbReference type="ARBA" id="ARBA00022989"/>
    </source>
</evidence>
<protein>
    <submittedName>
        <fullName evidence="7">CidA/LrgA family protein</fullName>
    </submittedName>
</protein>
<evidence type="ECO:0000313" key="8">
    <source>
        <dbReference type="Proteomes" id="UP000779049"/>
    </source>
</evidence>
<evidence type="ECO:0000256" key="6">
    <source>
        <dbReference type="SAM" id="Phobius"/>
    </source>
</evidence>
<proteinExistence type="predicted"/>
<accession>A0ABS7L6T9</accession>
<keyword evidence="8" id="KW-1185">Reference proteome</keyword>
<dbReference type="RefSeq" id="WP_087203142.1">
    <property type="nucleotide sequence ID" value="NZ_CP173660.1"/>
</dbReference>
<evidence type="ECO:0000313" key="7">
    <source>
        <dbReference type="EMBL" id="MBY0758492.1"/>
    </source>
</evidence>
<dbReference type="Pfam" id="PF03788">
    <property type="entry name" value="LrgA"/>
    <property type="match status" value="1"/>
</dbReference>
<sequence length="119" mass="13010">MRILKQLMIILFISFLGEILKMVIPLPIPASVYGLVIMVAALKTGILKLHQVKDASSVLIETMPVMFIPAAVGLMTAWGALRPICGPVAVITVTTTVIVMAATGVVTQTMIRRKRRRRK</sequence>
<comment type="subcellular location">
    <subcellularLocation>
        <location evidence="1">Cell membrane</location>
        <topology evidence="1">Multi-pass membrane protein</topology>
    </subcellularLocation>
</comment>
<organism evidence="7 8">
    <name type="scientific">Sellimonas caecigallum</name>
    <dbReference type="NCBI Taxonomy" id="2592333"/>
    <lineage>
        <taxon>Bacteria</taxon>
        <taxon>Bacillati</taxon>
        <taxon>Bacillota</taxon>
        <taxon>Clostridia</taxon>
        <taxon>Lachnospirales</taxon>
        <taxon>Lachnospiraceae</taxon>
        <taxon>Sellimonas</taxon>
    </lineage>
</organism>
<keyword evidence="3 6" id="KW-0812">Transmembrane</keyword>
<dbReference type="PANTHER" id="PTHR33931">
    <property type="entry name" value="HOLIN-LIKE PROTEIN CIDA-RELATED"/>
    <property type="match status" value="1"/>
</dbReference>
<name>A0ABS7L6T9_9FIRM</name>
<feature type="transmembrane region" description="Helical" evidence="6">
    <location>
        <begin position="7"/>
        <end position="24"/>
    </location>
</feature>
<reference evidence="7 8" key="1">
    <citation type="journal article" date="2020" name="New Microbes New Infect">
        <title>Sellimonas caecigallum sp. nov., description and genome sequence of a new member of the Sellimonas genus isolated from the cecum of feral chicken.</title>
        <authorList>
            <person name="Wongkuna S."/>
            <person name="Ghimire S."/>
            <person name="Antony L."/>
            <person name="Chankhamhaengdecha S."/>
            <person name="Janvilisri T."/>
            <person name="Scaria J."/>
        </authorList>
    </citation>
    <scope>NUCLEOTIDE SEQUENCE [LARGE SCALE GENOMIC DNA]</scope>
    <source>
        <strain evidence="7 8">SW451</strain>
    </source>
</reference>
<feature type="transmembrane region" description="Helical" evidence="6">
    <location>
        <begin position="87"/>
        <end position="111"/>
    </location>
</feature>
<feature type="transmembrane region" description="Helical" evidence="6">
    <location>
        <begin position="58"/>
        <end position="81"/>
    </location>
</feature>